<dbReference type="EMBL" id="VFPS01000005">
    <property type="protein sequence ID" value="TQM91447.1"/>
    <property type="molecule type" value="Genomic_DNA"/>
</dbReference>
<accession>A0A543K8Q4</accession>
<protein>
    <submittedName>
        <fullName evidence="2">Uncharacterized protein YdeI (YjbR/CyaY-like superfamily)</fullName>
    </submittedName>
</protein>
<sequence length="249" mass="27201">MSARGDSVAAMDQEEPEVVFFASAAEFRTWLEEHYETAAELWMGLYRKGDPRQGLTWEDAVPEALCFGWIDSANRRIDESARRQRWTPRAARSNWSAVNIAHIQRLIAEGRMHPAGLAAYERRTPDRTGVYSFERRDELDPAEAAALAADPAAQAFWDAAMAGYRRVCANWVHGAKRAQTRADRPAALVADCAAGRLIPSQRYGQTPTWLARAAEAASAAGEKGQDTRGETGRAAPGLAAGGSTPEASR</sequence>
<reference evidence="2 3" key="1">
    <citation type="submission" date="2019-06" db="EMBL/GenBank/DDBJ databases">
        <title>Sequencing the genomes of 1000 actinobacteria strains.</title>
        <authorList>
            <person name="Klenk H.-P."/>
        </authorList>
    </citation>
    <scope>NUCLEOTIDE SEQUENCE [LARGE SCALE GENOMIC DNA]</scope>
    <source>
        <strain evidence="2 3">DSM 20427</strain>
    </source>
</reference>
<keyword evidence="3" id="KW-1185">Reference proteome</keyword>
<dbReference type="Proteomes" id="UP000319804">
    <property type="component" value="Unassembled WGS sequence"/>
</dbReference>
<feature type="compositionally biased region" description="Low complexity" evidence="1">
    <location>
        <begin position="211"/>
        <end position="220"/>
    </location>
</feature>
<evidence type="ECO:0000313" key="3">
    <source>
        <dbReference type="Proteomes" id="UP000319804"/>
    </source>
</evidence>
<comment type="caution">
    <text evidence="2">The sequence shown here is derived from an EMBL/GenBank/DDBJ whole genome shotgun (WGS) entry which is preliminary data.</text>
</comment>
<gene>
    <name evidence="2" type="ORF">FHX68_2675</name>
</gene>
<name>A0A543K8Q4_9MICO</name>
<dbReference type="Pfam" id="PF13376">
    <property type="entry name" value="OmdA"/>
    <property type="match status" value="1"/>
</dbReference>
<proteinExistence type="predicted"/>
<evidence type="ECO:0000313" key="2">
    <source>
        <dbReference type="EMBL" id="TQM91447.1"/>
    </source>
</evidence>
<evidence type="ECO:0000256" key="1">
    <source>
        <dbReference type="SAM" id="MobiDB-lite"/>
    </source>
</evidence>
<feature type="region of interest" description="Disordered" evidence="1">
    <location>
        <begin position="211"/>
        <end position="249"/>
    </location>
</feature>
<organism evidence="2 3">
    <name type="scientific">Microbacterium lacticum</name>
    <dbReference type="NCBI Taxonomy" id="33885"/>
    <lineage>
        <taxon>Bacteria</taxon>
        <taxon>Bacillati</taxon>
        <taxon>Actinomycetota</taxon>
        <taxon>Actinomycetes</taxon>
        <taxon>Micrococcales</taxon>
        <taxon>Microbacteriaceae</taxon>
        <taxon>Microbacterium</taxon>
    </lineage>
</organism>
<dbReference type="AlphaFoldDB" id="A0A543K8Q4"/>